<evidence type="ECO:0000313" key="17">
    <source>
        <dbReference type="EMBL" id="SIT65675.1"/>
    </source>
</evidence>
<dbReference type="GO" id="GO:0045892">
    <property type="term" value="P:negative regulation of DNA-templated transcription"/>
    <property type="evidence" value="ECO:0007669"/>
    <property type="project" value="UniProtKB-UniRule"/>
</dbReference>
<organism evidence="17 18">
    <name type="scientific">Ectothiorhodosinus mongolicus</name>
    <dbReference type="NCBI Taxonomy" id="233100"/>
    <lineage>
        <taxon>Bacteria</taxon>
        <taxon>Pseudomonadati</taxon>
        <taxon>Pseudomonadota</taxon>
        <taxon>Gammaproteobacteria</taxon>
        <taxon>Chromatiales</taxon>
        <taxon>Ectothiorhodospiraceae</taxon>
        <taxon>Ectothiorhodosinus</taxon>
    </lineage>
</organism>
<keyword evidence="5 13" id="KW-0227">DNA damage</keyword>
<keyword evidence="6 13" id="KW-0378">Hydrolase</keyword>
<keyword evidence="18" id="KW-1185">Reference proteome</keyword>
<dbReference type="Gene3D" id="2.10.109.10">
    <property type="entry name" value="Umud Fragment, subunit A"/>
    <property type="match status" value="1"/>
</dbReference>
<reference evidence="17 18" key="1">
    <citation type="submission" date="2017-01" db="EMBL/GenBank/DDBJ databases">
        <authorList>
            <person name="Mah S.A."/>
            <person name="Swanson W.J."/>
            <person name="Moy G.W."/>
            <person name="Vacquier V.D."/>
        </authorList>
    </citation>
    <scope>NUCLEOTIDE SEQUENCE [LARGE SCALE GENOMIC DNA]</scope>
    <source>
        <strain evidence="17 18">M9</strain>
    </source>
</reference>
<dbReference type="OrthoDB" id="9802364at2"/>
<dbReference type="InterPro" id="IPR036390">
    <property type="entry name" value="WH_DNA-bd_sf"/>
</dbReference>
<dbReference type="InterPro" id="IPR006197">
    <property type="entry name" value="Peptidase_S24_LexA"/>
</dbReference>
<dbReference type="PRINTS" id="PR00726">
    <property type="entry name" value="LEXASERPTASE"/>
</dbReference>
<evidence type="ECO:0000259" key="16">
    <source>
        <dbReference type="Pfam" id="PF01726"/>
    </source>
</evidence>
<evidence type="ECO:0000256" key="14">
    <source>
        <dbReference type="RuleBase" id="RU003991"/>
    </source>
</evidence>
<feature type="domain" description="Peptidase S24/S26A/S26B/S26C" evidence="15">
    <location>
        <begin position="76"/>
        <end position="187"/>
    </location>
</feature>
<evidence type="ECO:0000256" key="2">
    <source>
        <dbReference type="ARBA" id="ARBA00011738"/>
    </source>
</evidence>
<dbReference type="EMBL" id="FTPK01000001">
    <property type="protein sequence ID" value="SIT65675.1"/>
    <property type="molecule type" value="Genomic_DNA"/>
</dbReference>
<dbReference type="Pfam" id="PF00717">
    <property type="entry name" value="Peptidase_S24"/>
    <property type="match status" value="1"/>
</dbReference>
<dbReference type="GO" id="GO:0006508">
    <property type="term" value="P:proteolysis"/>
    <property type="evidence" value="ECO:0007669"/>
    <property type="project" value="InterPro"/>
</dbReference>
<dbReference type="AlphaFoldDB" id="A0A1R3VNZ6"/>
<evidence type="ECO:0000256" key="9">
    <source>
        <dbReference type="ARBA" id="ARBA00023125"/>
    </source>
</evidence>
<keyword evidence="10 13" id="KW-0804">Transcription</keyword>
<keyword evidence="8 13" id="KW-0805">Transcription regulation</keyword>
<evidence type="ECO:0000259" key="15">
    <source>
        <dbReference type="Pfam" id="PF00717"/>
    </source>
</evidence>
<dbReference type="InterPro" id="IPR036388">
    <property type="entry name" value="WH-like_DNA-bd_sf"/>
</dbReference>
<sequence>MDKALTPRQQQILDFIRSAQNERGMPPTRDEIMRAFGFRSPNAAECHLRALQKKGVLRLTSGVSRGIQLTQPGGMPLIGRVAAGHPILAVEHIEDHFHIDARLFKPAPDYLLRVQGDSMINAGIHDGDLLAVHRTQVAEPGQIVVARLDDEVTVKRLHRQGQRLQLLAENPAYPPIDLDPDKTSLCIEGISVGVIRPQPQ</sequence>
<dbReference type="CDD" id="cd06529">
    <property type="entry name" value="S24_LexA-like"/>
    <property type="match status" value="1"/>
</dbReference>
<dbReference type="SUPFAM" id="SSF51306">
    <property type="entry name" value="LexA/Signal peptidase"/>
    <property type="match status" value="1"/>
</dbReference>
<dbReference type="GO" id="GO:0006260">
    <property type="term" value="P:DNA replication"/>
    <property type="evidence" value="ECO:0007669"/>
    <property type="project" value="UniProtKB-UniRule"/>
</dbReference>
<dbReference type="GO" id="GO:0003677">
    <property type="term" value="F:DNA binding"/>
    <property type="evidence" value="ECO:0007669"/>
    <property type="project" value="UniProtKB-UniRule"/>
</dbReference>
<evidence type="ECO:0000313" key="18">
    <source>
        <dbReference type="Proteomes" id="UP000223759"/>
    </source>
</evidence>
<dbReference type="RefSeq" id="WP_076755137.1">
    <property type="nucleotide sequence ID" value="NZ_CP023018.1"/>
</dbReference>
<dbReference type="InterPro" id="IPR015927">
    <property type="entry name" value="Peptidase_S24_S26A/B/C"/>
</dbReference>
<dbReference type="EC" id="3.4.21.88" evidence="13"/>
<comment type="function">
    <text evidence="13">Represses a number of genes involved in the response to DNA damage (SOS response), including recA and lexA. In the presence of single-stranded DNA, RecA interacts with LexA causing an autocatalytic cleavage which disrupts the DNA-binding part of LexA, leading to derepression of the SOS regulon and eventually DNA repair.</text>
</comment>
<dbReference type="PANTHER" id="PTHR33516:SF2">
    <property type="entry name" value="LEXA REPRESSOR-RELATED"/>
    <property type="match status" value="1"/>
</dbReference>
<evidence type="ECO:0000256" key="3">
    <source>
        <dbReference type="ARBA" id="ARBA00022491"/>
    </source>
</evidence>
<dbReference type="Pfam" id="PF01726">
    <property type="entry name" value="LexA_DNA_bind"/>
    <property type="match status" value="1"/>
</dbReference>
<proteinExistence type="inferred from homology"/>
<dbReference type="GO" id="GO:0006281">
    <property type="term" value="P:DNA repair"/>
    <property type="evidence" value="ECO:0007669"/>
    <property type="project" value="UniProtKB-UniRule"/>
</dbReference>
<dbReference type="STRING" id="233100.SAMN05216526_0125"/>
<feature type="active site" description="For autocatalytic cleavage activity" evidence="13">
    <location>
        <position position="155"/>
    </location>
</feature>
<keyword evidence="3 13" id="KW-0678">Repressor</keyword>
<name>A0A1R3VNZ6_9GAMM</name>
<comment type="similarity">
    <text evidence="1 13 14">Belongs to the peptidase S24 family.</text>
</comment>
<feature type="active site" description="For autocatalytic cleavage activity" evidence="13">
    <location>
        <position position="118"/>
    </location>
</feature>
<keyword evidence="11 13" id="KW-0234">DNA repair</keyword>
<comment type="catalytic activity">
    <reaction evidence="13">
        <text>Hydrolysis of Ala-|-Gly bond in repressor LexA.</text>
        <dbReference type="EC" id="3.4.21.88"/>
    </reaction>
</comment>
<dbReference type="InterPro" id="IPR006200">
    <property type="entry name" value="LexA"/>
</dbReference>
<evidence type="ECO:0000256" key="6">
    <source>
        <dbReference type="ARBA" id="ARBA00022801"/>
    </source>
</evidence>
<evidence type="ECO:0000256" key="8">
    <source>
        <dbReference type="ARBA" id="ARBA00023015"/>
    </source>
</evidence>
<comment type="subunit">
    <text evidence="2 13">Homodimer.</text>
</comment>
<evidence type="ECO:0000256" key="1">
    <source>
        <dbReference type="ARBA" id="ARBA00007484"/>
    </source>
</evidence>
<keyword evidence="9 13" id="KW-0238">DNA-binding</keyword>
<evidence type="ECO:0000256" key="10">
    <source>
        <dbReference type="ARBA" id="ARBA00023163"/>
    </source>
</evidence>
<dbReference type="FunFam" id="2.10.109.10:FF:000001">
    <property type="entry name" value="LexA repressor"/>
    <property type="match status" value="1"/>
</dbReference>
<dbReference type="InterPro" id="IPR006199">
    <property type="entry name" value="LexA_DNA-bd_dom"/>
</dbReference>
<dbReference type="HAMAP" id="MF_00015">
    <property type="entry name" value="LexA"/>
    <property type="match status" value="1"/>
</dbReference>
<feature type="DNA-binding region" description="H-T-H motif" evidence="13">
    <location>
        <begin position="29"/>
        <end position="49"/>
    </location>
</feature>
<evidence type="ECO:0000256" key="7">
    <source>
        <dbReference type="ARBA" id="ARBA00022813"/>
    </source>
</evidence>
<evidence type="ECO:0000256" key="13">
    <source>
        <dbReference type="HAMAP-Rule" id="MF_00015"/>
    </source>
</evidence>
<dbReference type="GO" id="GO:0009432">
    <property type="term" value="P:SOS response"/>
    <property type="evidence" value="ECO:0007669"/>
    <property type="project" value="UniProtKB-UniRule"/>
</dbReference>
<feature type="site" description="Cleavage; by autolysis" evidence="13">
    <location>
        <begin position="83"/>
        <end position="84"/>
    </location>
</feature>
<keyword evidence="12 13" id="KW-0742">SOS response</keyword>
<dbReference type="Proteomes" id="UP000223759">
    <property type="component" value="Unassembled WGS sequence"/>
</dbReference>
<accession>A0A1R3VNZ6</accession>
<gene>
    <name evidence="13" type="primary">lexA</name>
    <name evidence="17" type="ORF">SAMN05216526_0125</name>
</gene>
<dbReference type="InterPro" id="IPR036286">
    <property type="entry name" value="LexA/Signal_pep-like_sf"/>
</dbReference>
<dbReference type="InterPro" id="IPR050077">
    <property type="entry name" value="LexA_repressor"/>
</dbReference>
<evidence type="ECO:0000256" key="5">
    <source>
        <dbReference type="ARBA" id="ARBA00022763"/>
    </source>
</evidence>
<feature type="domain" description="LexA repressor DNA-binding" evidence="16">
    <location>
        <begin position="3"/>
        <end position="66"/>
    </location>
</feature>
<dbReference type="NCBIfam" id="TIGR00498">
    <property type="entry name" value="lexA"/>
    <property type="match status" value="1"/>
</dbReference>
<keyword evidence="7 13" id="KW-0068">Autocatalytic cleavage</keyword>
<dbReference type="FunFam" id="1.10.10.10:FF:000009">
    <property type="entry name" value="LexA repressor"/>
    <property type="match status" value="1"/>
</dbReference>
<dbReference type="InterPro" id="IPR039418">
    <property type="entry name" value="LexA-like"/>
</dbReference>
<evidence type="ECO:0000256" key="12">
    <source>
        <dbReference type="ARBA" id="ARBA00023236"/>
    </source>
</evidence>
<dbReference type="Gene3D" id="1.10.10.10">
    <property type="entry name" value="Winged helix-like DNA-binding domain superfamily/Winged helix DNA-binding domain"/>
    <property type="match status" value="1"/>
</dbReference>
<dbReference type="SUPFAM" id="SSF46785">
    <property type="entry name" value="Winged helix' DNA-binding domain"/>
    <property type="match status" value="1"/>
</dbReference>
<dbReference type="PANTHER" id="PTHR33516">
    <property type="entry name" value="LEXA REPRESSOR"/>
    <property type="match status" value="1"/>
</dbReference>
<dbReference type="GO" id="GO:0004252">
    <property type="term" value="F:serine-type endopeptidase activity"/>
    <property type="evidence" value="ECO:0007669"/>
    <property type="project" value="UniProtKB-UniRule"/>
</dbReference>
<keyword evidence="4 13" id="KW-0235">DNA replication</keyword>
<evidence type="ECO:0000256" key="11">
    <source>
        <dbReference type="ARBA" id="ARBA00023204"/>
    </source>
</evidence>
<protein>
    <recommendedName>
        <fullName evidence="13">LexA repressor</fullName>
        <ecNumber evidence="13">3.4.21.88</ecNumber>
    </recommendedName>
</protein>
<evidence type="ECO:0000256" key="4">
    <source>
        <dbReference type="ARBA" id="ARBA00022705"/>
    </source>
</evidence>